<gene>
    <name evidence="1" type="ORF">FNV43_RR09636</name>
</gene>
<comment type="caution">
    <text evidence="1">The sequence shown here is derived from an EMBL/GenBank/DDBJ whole genome shotgun (WGS) entry which is preliminary data.</text>
</comment>
<proteinExistence type="predicted"/>
<dbReference type="AlphaFoldDB" id="A0A8K0HBM4"/>
<protein>
    <submittedName>
        <fullName evidence="1">Uncharacterized protein</fullName>
    </submittedName>
</protein>
<organism evidence="1 2">
    <name type="scientific">Rhamnella rubrinervis</name>
    <dbReference type="NCBI Taxonomy" id="2594499"/>
    <lineage>
        <taxon>Eukaryota</taxon>
        <taxon>Viridiplantae</taxon>
        <taxon>Streptophyta</taxon>
        <taxon>Embryophyta</taxon>
        <taxon>Tracheophyta</taxon>
        <taxon>Spermatophyta</taxon>
        <taxon>Magnoliopsida</taxon>
        <taxon>eudicotyledons</taxon>
        <taxon>Gunneridae</taxon>
        <taxon>Pentapetalae</taxon>
        <taxon>rosids</taxon>
        <taxon>fabids</taxon>
        <taxon>Rosales</taxon>
        <taxon>Rhamnaceae</taxon>
        <taxon>rhamnoid group</taxon>
        <taxon>Rhamneae</taxon>
        <taxon>Rhamnella</taxon>
    </lineage>
</organism>
<keyword evidence="2" id="KW-1185">Reference proteome</keyword>
<sequence>MAYQGCLLQLAIESGHLLTWMISELSIQILLDSIYLPYHHRLDGLVSACIIGFKISNPTIHATPTAVSVVLWLFSPRGSGRAILPSPRRRSLVDKSTPVSSRSSLVLEIRVLARVLTTGFFADREIGGNRRHLHFASLVVKTALSLRVAVRALLGAQQGEFPTAAAVTKRVDMVWLEMPGSELIGWVSRWTGLFPTATAACIALRSDAAQSEAAGFEFTRTRSSPEPLRPAEMLYQHASWFNSCERFGPRAQHASRAGSSVDSAVSSIAGRFGAGRISSGLRIFLRNLRGAVELRERIAATAGLCRGTRSKPGSQRDSKSLGIWIDAALQDRFLADFHTRVAFLASAESSSPASPPLVLATGVSRIGLPRNCTELAWTITKEYYRSKYSTHPIRRPGSYISIHKYANGSSTAAIHAIYVTCRNAGSEAPGQTTAMAPALLCSSGFAGNDKITDLLMQQMLLSGNSLLAPDS</sequence>
<dbReference type="Proteomes" id="UP000796880">
    <property type="component" value="Unassembled WGS sequence"/>
</dbReference>
<accession>A0A8K0HBM4</accession>
<name>A0A8K0HBM4_9ROSA</name>
<dbReference type="EMBL" id="VOIH02000004">
    <property type="protein sequence ID" value="KAF3448919.1"/>
    <property type="molecule type" value="Genomic_DNA"/>
</dbReference>
<reference evidence="1" key="1">
    <citation type="submission" date="2020-03" db="EMBL/GenBank/DDBJ databases">
        <title>A high-quality chromosome-level genome assembly of a woody plant with both climbing and erect habits, Rhamnella rubrinervis.</title>
        <authorList>
            <person name="Lu Z."/>
            <person name="Yang Y."/>
            <person name="Zhu X."/>
            <person name="Sun Y."/>
        </authorList>
    </citation>
    <scope>NUCLEOTIDE SEQUENCE</scope>
    <source>
        <strain evidence="1">BYM</strain>
        <tissue evidence="1">Leaf</tissue>
    </source>
</reference>
<evidence type="ECO:0000313" key="2">
    <source>
        <dbReference type="Proteomes" id="UP000796880"/>
    </source>
</evidence>
<evidence type="ECO:0000313" key="1">
    <source>
        <dbReference type="EMBL" id="KAF3448919.1"/>
    </source>
</evidence>